<accession>A0A9P4M173</accession>
<organism evidence="3 4">
    <name type="scientific">Saccharata proteae CBS 121410</name>
    <dbReference type="NCBI Taxonomy" id="1314787"/>
    <lineage>
        <taxon>Eukaryota</taxon>
        <taxon>Fungi</taxon>
        <taxon>Dikarya</taxon>
        <taxon>Ascomycota</taxon>
        <taxon>Pezizomycotina</taxon>
        <taxon>Dothideomycetes</taxon>
        <taxon>Dothideomycetes incertae sedis</taxon>
        <taxon>Botryosphaeriales</taxon>
        <taxon>Saccharataceae</taxon>
        <taxon>Saccharata</taxon>
    </lineage>
</organism>
<feature type="compositionally biased region" description="Low complexity" evidence="2">
    <location>
        <begin position="1"/>
        <end position="19"/>
    </location>
</feature>
<dbReference type="GO" id="GO:0001181">
    <property type="term" value="F:RNA polymerase I general transcription initiation factor activity"/>
    <property type="evidence" value="ECO:0007669"/>
    <property type="project" value="InterPro"/>
</dbReference>
<proteinExistence type="inferred from homology"/>
<feature type="region of interest" description="Disordered" evidence="2">
    <location>
        <begin position="1"/>
        <end position="44"/>
    </location>
</feature>
<dbReference type="GO" id="GO:0006361">
    <property type="term" value="P:transcription initiation at RNA polymerase I promoter"/>
    <property type="evidence" value="ECO:0007669"/>
    <property type="project" value="InterPro"/>
</dbReference>
<dbReference type="OrthoDB" id="26970at2759"/>
<feature type="region of interest" description="Disordered" evidence="2">
    <location>
        <begin position="628"/>
        <end position="663"/>
    </location>
</feature>
<dbReference type="PANTHER" id="PTHR12790">
    <property type="entry name" value="TRANSCRIPTION INITIATION FACTOR IA RRN3"/>
    <property type="match status" value="1"/>
</dbReference>
<comment type="similarity">
    <text evidence="1">Belongs to the RRN3 family.</text>
</comment>
<dbReference type="EMBL" id="ML978712">
    <property type="protein sequence ID" value="KAF2090942.1"/>
    <property type="molecule type" value="Genomic_DNA"/>
</dbReference>
<dbReference type="PANTHER" id="PTHR12790:SF0">
    <property type="entry name" value="RNA POLYMERASE I-SPECIFIC TRANSCRIPTION INITIATION FACTOR RRN3-RELATED"/>
    <property type="match status" value="1"/>
</dbReference>
<dbReference type="GO" id="GO:0003743">
    <property type="term" value="F:translation initiation factor activity"/>
    <property type="evidence" value="ECO:0007669"/>
    <property type="project" value="UniProtKB-KW"/>
</dbReference>
<evidence type="ECO:0000313" key="4">
    <source>
        <dbReference type="Proteomes" id="UP000799776"/>
    </source>
</evidence>
<feature type="compositionally biased region" description="Polar residues" evidence="2">
    <location>
        <begin position="33"/>
        <end position="43"/>
    </location>
</feature>
<dbReference type="Pfam" id="PF05327">
    <property type="entry name" value="RRN3"/>
    <property type="match status" value="1"/>
</dbReference>
<keyword evidence="3" id="KW-0648">Protein biosynthesis</keyword>
<keyword evidence="4" id="KW-1185">Reference proteome</keyword>
<keyword evidence="3" id="KW-0396">Initiation factor</keyword>
<comment type="caution">
    <text evidence="3">The sequence shown here is derived from an EMBL/GenBank/DDBJ whole genome shotgun (WGS) entry which is preliminary data.</text>
</comment>
<evidence type="ECO:0000313" key="3">
    <source>
        <dbReference type="EMBL" id="KAF2090942.1"/>
    </source>
</evidence>
<gene>
    <name evidence="3" type="ORF">K490DRAFT_33981</name>
</gene>
<dbReference type="GO" id="GO:0001042">
    <property type="term" value="F:RNA polymerase I core binding"/>
    <property type="evidence" value="ECO:0007669"/>
    <property type="project" value="TreeGrafter"/>
</dbReference>
<sequence length="663" mass="74383">MVSLAAPPAAPSSRPTHASLVKPSLKRKHSDASSRSASPTNNFKRPKVAFNSAVQIRILEDYDDKALDLVRSELRVAIEKHLDGDSAAYDQIKQLFTAAPSAEDAPSTKLLSKFLTALMQSVSLLGGKCSGLVHAILDTQWLVRDQAFGERYIRLLEHLVSAHGGHIGQVLQMLVNYFIELPSPHTRHRADPPVKRKDFLPRIHEALRRLLRLLPTASGVLSTVLASSFPFTTESPAIHVSFVKNALAIVEYAPALRGNVLSLITERLVKIDVHIQIDMEDLEEEMEEHLIQGAMQKELDDETDSDDESVTSDSESVFNEKDDQKRIKALSEGVAKMDAILDLLFSYYEPIFAKSDSVEAEITYEMLLSHFKKIMLPAYCSRHTQFLIFHFGQRSPVFVDAFASTCIGLALEPTQAAATRVAASAYLASFFARGAQVPAETVRNVFTIVASQLDAFREKHDPMCKGPDLVRYGPYYALAQALFYIFCFRWRDLLSETDDDQEIDDLIHEGKDLPWVHGIKEFTMRNIYSRLNPLRVCAPAIVTQFARIAHHLRFVYVFPLLETNKRVILPRPVGSNMSNGMQIRETALSHKDIGLGLRLDAYFPFDPYQLPKSKKWIENDYNEWKSIPGLDEGRADDASDSDSQADDSEDEDLDEETATEVST</sequence>
<reference evidence="3" key="1">
    <citation type="journal article" date="2020" name="Stud. Mycol.">
        <title>101 Dothideomycetes genomes: a test case for predicting lifestyles and emergence of pathogens.</title>
        <authorList>
            <person name="Haridas S."/>
            <person name="Albert R."/>
            <person name="Binder M."/>
            <person name="Bloem J."/>
            <person name="Labutti K."/>
            <person name="Salamov A."/>
            <person name="Andreopoulos B."/>
            <person name="Baker S."/>
            <person name="Barry K."/>
            <person name="Bills G."/>
            <person name="Bluhm B."/>
            <person name="Cannon C."/>
            <person name="Castanera R."/>
            <person name="Culley D."/>
            <person name="Daum C."/>
            <person name="Ezra D."/>
            <person name="Gonzalez J."/>
            <person name="Henrissat B."/>
            <person name="Kuo A."/>
            <person name="Liang C."/>
            <person name="Lipzen A."/>
            <person name="Lutzoni F."/>
            <person name="Magnuson J."/>
            <person name="Mondo S."/>
            <person name="Nolan M."/>
            <person name="Ohm R."/>
            <person name="Pangilinan J."/>
            <person name="Park H.-J."/>
            <person name="Ramirez L."/>
            <person name="Alfaro M."/>
            <person name="Sun H."/>
            <person name="Tritt A."/>
            <person name="Yoshinaga Y."/>
            <person name="Zwiers L.-H."/>
            <person name="Turgeon B."/>
            <person name="Goodwin S."/>
            <person name="Spatafora J."/>
            <person name="Crous P."/>
            <person name="Grigoriev I."/>
        </authorList>
    </citation>
    <scope>NUCLEOTIDE SEQUENCE</scope>
    <source>
        <strain evidence="3">CBS 121410</strain>
    </source>
</reference>
<dbReference type="GO" id="GO:0005634">
    <property type="term" value="C:nucleus"/>
    <property type="evidence" value="ECO:0007669"/>
    <property type="project" value="TreeGrafter"/>
</dbReference>
<feature type="compositionally biased region" description="Acidic residues" evidence="2">
    <location>
        <begin position="299"/>
        <end position="310"/>
    </location>
</feature>
<dbReference type="AlphaFoldDB" id="A0A9P4M173"/>
<evidence type="ECO:0000256" key="1">
    <source>
        <dbReference type="ARBA" id="ARBA00010098"/>
    </source>
</evidence>
<name>A0A9P4M173_9PEZI</name>
<feature type="compositionally biased region" description="Acidic residues" evidence="2">
    <location>
        <begin position="638"/>
        <end position="663"/>
    </location>
</feature>
<evidence type="ECO:0000256" key="2">
    <source>
        <dbReference type="SAM" id="MobiDB-lite"/>
    </source>
</evidence>
<feature type="region of interest" description="Disordered" evidence="2">
    <location>
        <begin position="297"/>
        <end position="317"/>
    </location>
</feature>
<protein>
    <submittedName>
        <fullName evidence="3">RNA polymerase I-specific transcription initiation factor RRN3</fullName>
    </submittedName>
</protein>
<dbReference type="Proteomes" id="UP000799776">
    <property type="component" value="Unassembled WGS sequence"/>
</dbReference>
<dbReference type="InterPro" id="IPR007991">
    <property type="entry name" value="RNA_pol_I_trans_ini_fac_RRN3"/>
</dbReference>